<name>A0AA86SQT4_9FABA</name>
<accession>A0AA86SQT4</accession>
<dbReference type="Gramene" id="rna-AYBTSS11_LOCUS18706">
    <property type="protein sequence ID" value="CAJ1961396.1"/>
    <property type="gene ID" value="gene-AYBTSS11_LOCUS18706"/>
</dbReference>
<gene>
    <name evidence="1" type="ORF">AYBTSS11_LOCUS18706</name>
</gene>
<dbReference type="AlphaFoldDB" id="A0AA86SQT4"/>
<dbReference type="EMBL" id="OY731403">
    <property type="protein sequence ID" value="CAJ1961396.1"/>
    <property type="molecule type" value="Genomic_DNA"/>
</dbReference>
<evidence type="ECO:0000313" key="2">
    <source>
        <dbReference type="Proteomes" id="UP001189624"/>
    </source>
</evidence>
<proteinExistence type="predicted"/>
<reference evidence="1" key="1">
    <citation type="submission" date="2023-10" db="EMBL/GenBank/DDBJ databases">
        <authorList>
            <person name="Domelevo Entfellner J.-B."/>
        </authorList>
    </citation>
    <scope>NUCLEOTIDE SEQUENCE</scope>
</reference>
<organism evidence="1 2">
    <name type="scientific">Sphenostylis stenocarpa</name>
    <dbReference type="NCBI Taxonomy" id="92480"/>
    <lineage>
        <taxon>Eukaryota</taxon>
        <taxon>Viridiplantae</taxon>
        <taxon>Streptophyta</taxon>
        <taxon>Embryophyta</taxon>
        <taxon>Tracheophyta</taxon>
        <taxon>Spermatophyta</taxon>
        <taxon>Magnoliopsida</taxon>
        <taxon>eudicotyledons</taxon>
        <taxon>Gunneridae</taxon>
        <taxon>Pentapetalae</taxon>
        <taxon>rosids</taxon>
        <taxon>fabids</taxon>
        <taxon>Fabales</taxon>
        <taxon>Fabaceae</taxon>
        <taxon>Papilionoideae</taxon>
        <taxon>50 kb inversion clade</taxon>
        <taxon>NPAAA clade</taxon>
        <taxon>indigoferoid/millettioid clade</taxon>
        <taxon>Phaseoleae</taxon>
        <taxon>Sphenostylis</taxon>
    </lineage>
</organism>
<sequence length="330" mass="37031">MNWEARANETFTSRWKLPRAAGRDADLKEKAGKGLEPLLKGNQICPWVLREALSAVDLFLIHDRTDGVVFSAVPKPDRKIWHGGCVDRAHVGDVDGGQTGISSVWEGSYAQRVATRKTRVDVKGNTVNNVKIMRAELCSLQILSWKPNGIRKARLTSKRHWKNPINGNIRILVTEKESFAYASIHDALNLWMNPNRELLKEKQLTIPQGNPVLFWAVEQHSTVEVPPQEAAPDKDLSGYGLPNLISLISARLRPFAKTRKTQNISRKTGLVLGLEYKMTAAGSFGKVLNSKLKTSKSLLLGKTFLILAGSAEVSRKKRRHQLRHRYSNFE</sequence>
<protein>
    <submittedName>
        <fullName evidence="1">Uncharacterized protein</fullName>
    </submittedName>
</protein>
<evidence type="ECO:0000313" key="1">
    <source>
        <dbReference type="EMBL" id="CAJ1961396.1"/>
    </source>
</evidence>
<dbReference type="Proteomes" id="UP001189624">
    <property type="component" value="Chromosome 6"/>
</dbReference>
<keyword evidence="2" id="KW-1185">Reference proteome</keyword>